<evidence type="ECO:0000313" key="2">
    <source>
        <dbReference type="EMBL" id="LAA73747.1"/>
    </source>
</evidence>
<sequence>MLSHVFFSFDPHPTLKQQKPRSPKEENAQMLSILNQEENQDISSFLPYDKLVPFCHQTRNGLVRLFWEVAAMGCNLKQLSPLWGRQLGDSSSHLFLHHKWAFHGKPVISGIQAMPRNSAVKMSYVLQCNI</sequence>
<dbReference type="AlphaFoldDB" id="A0A2D4HP77"/>
<reference evidence="2" key="1">
    <citation type="submission" date="2017-07" db="EMBL/GenBank/DDBJ databases">
        <authorList>
            <person name="Mikheyev A."/>
            <person name="Grau M."/>
        </authorList>
    </citation>
    <scope>NUCLEOTIDE SEQUENCE</scope>
    <source>
        <tissue evidence="2">Venom_gland</tissue>
    </source>
</reference>
<accession>A0A2D4HP77</accession>
<name>A0A2D4HP77_MICLE</name>
<protein>
    <submittedName>
        <fullName evidence="2">Uncharacterized protein</fullName>
    </submittedName>
</protein>
<reference evidence="2" key="2">
    <citation type="submission" date="2017-11" db="EMBL/GenBank/DDBJ databases">
        <title>Coralsnake Venomics: Analyses of Venom Gland Transcriptomes and Proteomes of Six Brazilian Taxa.</title>
        <authorList>
            <person name="Aird S.D."/>
            <person name="Jorge da Silva N."/>
            <person name="Qiu L."/>
            <person name="Villar-Briones A."/>
            <person name="Aparecida-Saddi V."/>
            <person name="Campos-Telles M.P."/>
            <person name="Grau M."/>
            <person name="Mikheyev A.S."/>
        </authorList>
    </citation>
    <scope>NUCLEOTIDE SEQUENCE</scope>
    <source>
        <tissue evidence="2">Venom_gland</tissue>
    </source>
</reference>
<organism evidence="2">
    <name type="scientific">Micrurus lemniscatus lemniscatus</name>
    <dbReference type="NCBI Taxonomy" id="129467"/>
    <lineage>
        <taxon>Eukaryota</taxon>
        <taxon>Metazoa</taxon>
        <taxon>Chordata</taxon>
        <taxon>Craniata</taxon>
        <taxon>Vertebrata</taxon>
        <taxon>Euteleostomi</taxon>
        <taxon>Lepidosauria</taxon>
        <taxon>Squamata</taxon>
        <taxon>Bifurcata</taxon>
        <taxon>Unidentata</taxon>
        <taxon>Episquamata</taxon>
        <taxon>Toxicofera</taxon>
        <taxon>Serpentes</taxon>
        <taxon>Colubroidea</taxon>
        <taxon>Elapidae</taxon>
        <taxon>Elapinae</taxon>
        <taxon>Micrurus</taxon>
    </lineage>
</organism>
<dbReference type="EMBL" id="IACK01050683">
    <property type="protein sequence ID" value="LAA73747.1"/>
    <property type="molecule type" value="Transcribed_RNA"/>
</dbReference>
<feature type="region of interest" description="Disordered" evidence="1">
    <location>
        <begin position="1"/>
        <end position="26"/>
    </location>
</feature>
<evidence type="ECO:0000256" key="1">
    <source>
        <dbReference type="SAM" id="MobiDB-lite"/>
    </source>
</evidence>
<proteinExistence type="predicted"/>